<dbReference type="Gene3D" id="3.30.505.50">
    <property type="entry name" value="Sigma 54 modulation/S30EA ribosomal protein, C-terminal domain"/>
    <property type="match status" value="1"/>
</dbReference>
<evidence type="ECO:0000313" key="6">
    <source>
        <dbReference type="Proteomes" id="UP000287601"/>
    </source>
</evidence>
<keyword evidence="6" id="KW-1185">Reference proteome</keyword>
<dbReference type="InterPro" id="IPR003489">
    <property type="entry name" value="RHF/RaiA"/>
</dbReference>
<keyword evidence="2 3" id="KW-0810">Translation regulation</keyword>
<feature type="domain" description="Sigma 54 modulation/S30EA ribosomal protein C-terminal" evidence="4">
    <location>
        <begin position="115"/>
        <end position="170"/>
    </location>
</feature>
<dbReference type="CDD" id="cd00552">
    <property type="entry name" value="RaiA"/>
    <property type="match status" value="1"/>
</dbReference>
<dbReference type="GO" id="GO:0022627">
    <property type="term" value="C:cytosolic small ribosomal subunit"/>
    <property type="evidence" value="ECO:0007669"/>
    <property type="project" value="TreeGrafter"/>
</dbReference>
<dbReference type="FunFam" id="3.30.505.50:FF:000001">
    <property type="entry name" value="Ribosome hibernation promoting factor"/>
    <property type="match status" value="1"/>
</dbReference>
<dbReference type="RefSeq" id="WP_128744605.1">
    <property type="nucleotide sequence ID" value="NZ_CP035281.1"/>
</dbReference>
<dbReference type="SUPFAM" id="SSF69754">
    <property type="entry name" value="Ribosome binding protein Y (YfiA homologue)"/>
    <property type="match status" value="1"/>
</dbReference>
<protein>
    <recommendedName>
        <fullName evidence="3">Ribosome hibernation promoting factor</fullName>
        <shortName evidence="3">HPF</shortName>
    </recommendedName>
</protein>
<dbReference type="InterPro" id="IPR036567">
    <property type="entry name" value="RHF-like"/>
</dbReference>
<comment type="subcellular location">
    <subcellularLocation>
        <location evidence="3">Cytoplasm</location>
    </subcellularLocation>
</comment>
<comment type="function">
    <text evidence="3">Required for dimerization of active 70S ribosomes into 100S ribosomes in stationary phase; 100S ribosomes are translationally inactive and sometimes present during exponential growth.</text>
</comment>
<evidence type="ECO:0000256" key="3">
    <source>
        <dbReference type="HAMAP-Rule" id="MF_00839"/>
    </source>
</evidence>
<evidence type="ECO:0000256" key="1">
    <source>
        <dbReference type="ARBA" id="ARBA00022490"/>
    </source>
</evidence>
<dbReference type="InterPro" id="IPR034694">
    <property type="entry name" value="HPF_long/plastid"/>
</dbReference>
<evidence type="ECO:0000259" key="4">
    <source>
        <dbReference type="Pfam" id="PF16321"/>
    </source>
</evidence>
<sequence length="175" mass="20068">MKIEITSKNLSSSDYLRDTIEKKLQKLSKYFSNDIVANVMVSAEKDKQKIEATINAGGTIFRAENTADVAYDAIDGVVDKLSSQMSRFKTKLQKRNKDNKGLRFAEIPDYTNEPEEMTVVKRKKMEIIPMNIEEAILQMELIGHSFFVFMNMDTESVNVVYKRKNGDYGLIETVY</sequence>
<dbReference type="PANTHER" id="PTHR33231:SF1">
    <property type="entry name" value="30S RIBOSOMAL PROTEIN"/>
    <property type="match status" value="1"/>
</dbReference>
<dbReference type="HAMAP" id="MF_00839">
    <property type="entry name" value="HPF"/>
    <property type="match status" value="1"/>
</dbReference>
<comment type="subunit">
    <text evidence="3">Interacts with 100S ribosomes.</text>
</comment>
<organism evidence="5 6">
    <name type="scientific">Aminipila luticellarii</name>
    <dbReference type="NCBI Taxonomy" id="2507160"/>
    <lineage>
        <taxon>Bacteria</taxon>
        <taxon>Bacillati</taxon>
        <taxon>Bacillota</taxon>
        <taxon>Clostridia</taxon>
        <taxon>Peptostreptococcales</taxon>
        <taxon>Anaerovoracaceae</taxon>
        <taxon>Aminipila</taxon>
    </lineage>
</organism>
<dbReference type="GO" id="GO:0043024">
    <property type="term" value="F:ribosomal small subunit binding"/>
    <property type="evidence" value="ECO:0007669"/>
    <property type="project" value="TreeGrafter"/>
</dbReference>
<dbReference type="OrthoDB" id="9794975at2"/>
<name>A0A410PSI6_9FIRM</name>
<dbReference type="Proteomes" id="UP000287601">
    <property type="component" value="Chromosome"/>
</dbReference>
<dbReference type="AlphaFoldDB" id="A0A410PSI6"/>
<evidence type="ECO:0000313" key="5">
    <source>
        <dbReference type="EMBL" id="QAT41951.1"/>
    </source>
</evidence>
<keyword evidence="1 3" id="KW-0963">Cytoplasm</keyword>
<dbReference type="PANTHER" id="PTHR33231">
    <property type="entry name" value="30S RIBOSOMAL PROTEIN"/>
    <property type="match status" value="1"/>
</dbReference>
<proteinExistence type="inferred from homology"/>
<dbReference type="KEGG" id="amij:EQM06_01200"/>
<dbReference type="Pfam" id="PF16321">
    <property type="entry name" value="Ribosom_S30AE_C"/>
    <property type="match status" value="1"/>
</dbReference>
<accession>A0A410PSI6</accession>
<comment type="similarity">
    <text evidence="3">Belongs to the HPF/YfiA ribosome-associated protein family. Long HPF subfamily.</text>
</comment>
<dbReference type="InterPro" id="IPR050574">
    <property type="entry name" value="HPF/YfiA_ribosome-assoc"/>
</dbReference>
<dbReference type="InterPro" id="IPR032528">
    <property type="entry name" value="Ribosom_S30AE_C"/>
</dbReference>
<gene>
    <name evidence="5" type="primary">raiA</name>
    <name evidence="3" type="synonym">hpf</name>
    <name evidence="5" type="ORF">EQM06_01200</name>
</gene>
<dbReference type="Pfam" id="PF02482">
    <property type="entry name" value="Ribosomal_S30AE"/>
    <property type="match status" value="1"/>
</dbReference>
<reference evidence="5 6" key="1">
    <citation type="submission" date="2019-01" db="EMBL/GenBank/DDBJ databases">
        <title>Draft genomes of a novel of Aminipila strains.</title>
        <authorList>
            <person name="Ma S."/>
        </authorList>
    </citation>
    <scope>NUCLEOTIDE SEQUENCE [LARGE SCALE GENOMIC DNA]</scope>
    <source>
        <strain evidence="6">JN-39</strain>
    </source>
</reference>
<dbReference type="GO" id="GO:0045900">
    <property type="term" value="P:negative regulation of translational elongation"/>
    <property type="evidence" value="ECO:0007669"/>
    <property type="project" value="TreeGrafter"/>
</dbReference>
<dbReference type="InterPro" id="IPR038416">
    <property type="entry name" value="Ribosom_S30AE_C_sf"/>
</dbReference>
<evidence type="ECO:0000256" key="2">
    <source>
        <dbReference type="ARBA" id="ARBA00022845"/>
    </source>
</evidence>
<dbReference type="Gene3D" id="3.30.160.100">
    <property type="entry name" value="Ribosome hibernation promotion factor-like"/>
    <property type="match status" value="1"/>
</dbReference>
<dbReference type="EMBL" id="CP035281">
    <property type="protein sequence ID" value="QAT41951.1"/>
    <property type="molecule type" value="Genomic_DNA"/>
</dbReference>
<dbReference type="NCBIfam" id="TIGR00741">
    <property type="entry name" value="yfiA"/>
    <property type="match status" value="1"/>
</dbReference>